<name>E8MDI1_PHOS4</name>
<accession>E8MDI1</accession>
<proteinExistence type="predicted"/>
<dbReference type="Pfam" id="PF24697">
    <property type="entry name" value="DUF7661"/>
    <property type="match status" value="1"/>
</dbReference>
<dbReference type="AlphaFoldDB" id="E8MDI1"/>
<dbReference type="InterPro" id="IPR056078">
    <property type="entry name" value="DUF7661"/>
</dbReference>
<organism evidence="2 3">
    <name type="scientific">Vibrio sinaloensis DSM 21326</name>
    <dbReference type="NCBI Taxonomy" id="945550"/>
    <lineage>
        <taxon>Bacteria</taxon>
        <taxon>Pseudomonadati</taxon>
        <taxon>Pseudomonadota</taxon>
        <taxon>Gammaproteobacteria</taxon>
        <taxon>Vibrionales</taxon>
        <taxon>Vibrionaceae</taxon>
        <taxon>Vibrio</taxon>
        <taxon>Vibrio oreintalis group</taxon>
    </lineage>
</organism>
<sequence length="77" mass="8869">MKYLFNVFGQKMSVRREDQQWVLYSEPDVGIGRKVYDVVIPSDLQETQLATYLDDIYHELATESQPSVVLIKSSATK</sequence>
<dbReference type="EMBL" id="AEVT01000122">
    <property type="protein sequence ID" value="EGA67967.1"/>
    <property type="molecule type" value="Genomic_DNA"/>
</dbReference>
<dbReference type="Proteomes" id="UP000006228">
    <property type="component" value="Unassembled WGS sequence"/>
</dbReference>
<evidence type="ECO:0000313" key="2">
    <source>
        <dbReference type="EMBL" id="EGA67967.1"/>
    </source>
</evidence>
<dbReference type="eggNOG" id="ENOG50331S8">
    <property type="taxonomic scope" value="Bacteria"/>
</dbReference>
<dbReference type="RefSeq" id="WP_008081638.1">
    <property type="nucleotide sequence ID" value="NZ_AEVT01000122.1"/>
</dbReference>
<gene>
    <name evidence="2" type="ORF">VISI1226_08569</name>
</gene>
<feature type="domain" description="DUF7661" evidence="1">
    <location>
        <begin position="3"/>
        <end position="71"/>
    </location>
</feature>
<protein>
    <recommendedName>
        <fullName evidence="1">DUF7661 domain-containing protein</fullName>
    </recommendedName>
</protein>
<dbReference type="GeneID" id="95571575"/>
<evidence type="ECO:0000259" key="1">
    <source>
        <dbReference type="Pfam" id="PF24697"/>
    </source>
</evidence>
<dbReference type="OrthoDB" id="8758505at2"/>
<reference evidence="2 3" key="1">
    <citation type="journal article" date="2012" name="Int. J. Syst. Evol. Microbiol.">
        <title>Vibrio caribbeanicus sp. nov., isolated from the marine sponge Scleritoderma cyanea.</title>
        <authorList>
            <person name="Hoffmann M."/>
            <person name="Monday S.R."/>
            <person name="Allard M.W."/>
            <person name="Strain E.A."/>
            <person name="Whittaker P."/>
            <person name="Naum M."/>
            <person name="McCarthy P.J."/>
            <person name="Lopez J.V."/>
            <person name="Fischer M."/>
            <person name="Brown E.W."/>
        </authorList>
    </citation>
    <scope>NUCLEOTIDE SEQUENCE [LARGE SCALE GENOMIC DNA]</scope>
    <source>
        <strain evidence="3">DSMZ 21326</strain>
    </source>
</reference>
<comment type="caution">
    <text evidence="2">The sequence shown here is derived from an EMBL/GenBank/DDBJ whole genome shotgun (WGS) entry which is preliminary data.</text>
</comment>
<evidence type="ECO:0000313" key="3">
    <source>
        <dbReference type="Proteomes" id="UP000006228"/>
    </source>
</evidence>